<reference evidence="5" key="1">
    <citation type="submission" date="2022-01" db="EMBL/GenBank/DDBJ databases">
        <authorList>
            <person name="King R."/>
        </authorList>
    </citation>
    <scope>NUCLEOTIDE SEQUENCE</scope>
</reference>
<dbReference type="GO" id="GO:0005778">
    <property type="term" value="C:peroxisomal membrane"/>
    <property type="evidence" value="ECO:0007669"/>
    <property type="project" value="TreeGrafter"/>
</dbReference>
<dbReference type="Proteomes" id="UP001152799">
    <property type="component" value="Chromosome 4"/>
</dbReference>
<name>A0A9N9QF54_9CUCU</name>
<comment type="similarity">
    <text evidence="1">Belongs to the peroxin-19 family.</text>
</comment>
<feature type="region of interest" description="Disordered" evidence="4">
    <location>
        <begin position="1"/>
        <end position="56"/>
    </location>
</feature>
<evidence type="ECO:0000256" key="2">
    <source>
        <dbReference type="ARBA" id="ARBA00029688"/>
    </source>
</evidence>
<keyword evidence="6" id="KW-1185">Reference proteome</keyword>
<organism evidence="5 6">
    <name type="scientific">Ceutorhynchus assimilis</name>
    <name type="common">cabbage seed weevil</name>
    <dbReference type="NCBI Taxonomy" id="467358"/>
    <lineage>
        <taxon>Eukaryota</taxon>
        <taxon>Metazoa</taxon>
        <taxon>Ecdysozoa</taxon>
        <taxon>Arthropoda</taxon>
        <taxon>Hexapoda</taxon>
        <taxon>Insecta</taxon>
        <taxon>Pterygota</taxon>
        <taxon>Neoptera</taxon>
        <taxon>Endopterygota</taxon>
        <taxon>Coleoptera</taxon>
        <taxon>Polyphaga</taxon>
        <taxon>Cucujiformia</taxon>
        <taxon>Curculionidae</taxon>
        <taxon>Ceutorhynchinae</taxon>
        <taxon>Ceutorhynchus</taxon>
    </lineage>
</organism>
<protein>
    <recommendedName>
        <fullName evidence="2">Peroxin-19</fullName>
    </recommendedName>
</protein>
<dbReference type="GO" id="GO:0045046">
    <property type="term" value="P:protein import into peroxisome membrane"/>
    <property type="evidence" value="ECO:0007669"/>
    <property type="project" value="TreeGrafter"/>
</dbReference>
<dbReference type="InterPro" id="IPR038322">
    <property type="entry name" value="Pex19_C_sf"/>
</dbReference>
<evidence type="ECO:0000313" key="6">
    <source>
        <dbReference type="Proteomes" id="UP001152799"/>
    </source>
</evidence>
<gene>
    <name evidence="5" type="ORF">CEUTPL_LOCUS8342</name>
</gene>
<feature type="compositionally biased region" description="Basic and acidic residues" evidence="4">
    <location>
        <begin position="1"/>
        <end position="17"/>
    </location>
</feature>
<dbReference type="Gene3D" id="1.20.120.900">
    <property type="entry name" value="Pex19, mPTS binding domain"/>
    <property type="match status" value="1"/>
</dbReference>
<accession>A0A9N9QF54</accession>
<sequence>MSQQEKNEPKNDDKELADLLDSALQDFGGNAAKNENPSEETKPNEAKDGEKTQLDIPQEWSQDFIQQAASEFEENFARLLTAGNPNAQLSPDIVQEKLKQMADAAQQVLTNPTEVTDQSVDFASSISQAIAGINQGQENLTRNAFNEDDLMKMFGGTQQEGDLLPFMQGMMQGLLSKEVLGPSLQDFVTKLPAYLEKNKDTLSKEDAERYGNQKKLMEEVLEELNKEKDTDSTEVKKERFSTVLALMQKLQDYGQPPAELVGEVDTPFAFDPLGNPTGMPNADPAANPECCVM</sequence>
<feature type="region of interest" description="Disordered" evidence="4">
    <location>
        <begin position="272"/>
        <end position="293"/>
    </location>
</feature>
<evidence type="ECO:0000256" key="4">
    <source>
        <dbReference type="SAM" id="MobiDB-lite"/>
    </source>
</evidence>
<evidence type="ECO:0000313" key="5">
    <source>
        <dbReference type="EMBL" id="CAG9767786.1"/>
    </source>
</evidence>
<dbReference type="PANTHER" id="PTHR12774">
    <property type="entry name" value="PEROXISOMAL BIOGENESIS FACTOR 19"/>
    <property type="match status" value="1"/>
</dbReference>
<dbReference type="Pfam" id="PF04614">
    <property type="entry name" value="Pex19"/>
    <property type="match status" value="1"/>
</dbReference>
<feature type="compositionally biased region" description="Basic and acidic residues" evidence="4">
    <location>
        <begin position="39"/>
        <end position="53"/>
    </location>
</feature>
<evidence type="ECO:0000256" key="3">
    <source>
        <dbReference type="SAM" id="Coils"/>
    </source>
</evidence>
<feature type="coiled-coil region" evidence="3">
    <location>
        <begin position="207"/>
        <end position="234"/>
    </location>
</feature>
<dbReference type="PANTHER" id="PTHR12774:SF2">
    <property type="entry name" value="PEROXISOMAL BIOGENESIS FACTOR 19"/>
    <property type="match status" value="1"/>
</dbReference>
<dbReference type="AlphaFoldDB" id="A0A9N9QF54"/>
<dbReference type="InterPro" id="IPR006708">
    <property type="entry name" value="Pex19"/>
</dbReference>
<proteinExistence type="inferred from homology"/>
<keyword evidence="3" id="KW-0175">Coiled coil</keyword>
<dbReference type="GO" id="GO:0033328">
    <property type="term" value="F:peroxisome membrane targeting sequence binding"/>
    <property type="evidence" value="ECO:0007669"/>
    <property type="project" value="TreeGrafter"/>
</dbReference>
<dbReference type="EMBL" id="OU892280">
    <property type="protein sequence ID" value="CAG9767786.1"/>
    <property type="molecule type" value="Genomic_DNA"/>
</dbReference>
<evidence type="ECO:0000256" key="1">
    <source>
        <dbReference type="ARBA" id="ARBA00006326"/>
    </source>
</evidence>
<dbReference type="OrthoDB" id="21292at2759"/>